<name>A0A0C2IKI8_THEKT</name>
<dbReference type="EMBL" id="JWZT01003668">
    <property type="protein sequence ID" value="KII65934.1"/>
    <property type="molecule type" value="Genomic_DNA"/>
</dbReference>
<proteinExistence type="predicted"/>
<gene>
    <name evidence="2" type="ORF">RF11_11608</name>
</gene>
<dbReference type="AlphaFoldDB" id="A0A0C2IKI8"/>
<comment type="caution">
    <text evidence="2">The sequence shown here is derived from an EMBL/GenBank/DDBJ whole genome shotgun (WGS) entry which is preliminary data.</text>
</comment>
<reference evidence="2 3" key="1">
    <citation type="journal article" date="2014" name="Genome Biol. Evol.">
        <title>The genome of the myxosporean Thelohanellus kitauei shows adaptations to nutrient acquisition within its fish host.</title>
        <authorList>
            <person name="Yang Y."/>
            <person name="Xiong J."/>
            <person name="Zhou Z."/>
            <person name="Huo F."/>
            <person name="Miao W."/>
            <person name="Ran C."/>
            <person name="Liu Y."/>
            <person name="Zhang J."/>
            <person name="Feng J."/>
            <person name="Wang M."/>
            <person name="Wang M."/>
            <person name="Wang L."/>
            <person name="Yao B."/>
        </authorList>
    </citation>
    <scope>NUCLEOTIDE SEQUENCE [LARGE SCALE GENOMIC DNA]</scope>
    <source>
        <strain evidence="2">Wuqing</strain>
    </source>
</reference>
<dbReference type="Proteomes" id="UP000031668">
    <property type="component" value="Unassembled WGS sequence"/>
</dbReference>
<sequence length="120" mass="13911">MYYGIIGIYLLYLINGASYNISVFKWLRGIPQRRRCASYVFQYDNRSIDEAQNQSLVDNRSRVEVEYKPSNLVDKAGDYIASDQFEGNKKNLLRCSSGLISSSRNSEELFLSIQKCYRNI</sequence>
<evidence type="ECO:0000313" key="2">
    <source>
        <dbReference type="EMBL" id="KII65934.1"/>
    </source>
</evidence>
<organism evidence="2 3">
    <name type="scientific">Thelohanellus kitauei</name>
    <name type="common">Myxosporean</name>
    <dbReference type="NCBI Taxonomy" id="669202"/>
    <lineage>
        <taxon>Eukaryota</taxon>
        <taxon>Metazoa</taxon>
        <taxon>Cnidaria</taxon>
        <taxon>Myxozoa</taxon>
        <taxon>Myxosporea</taxon>
        <taxon>Bivalvulida</taxon>
        <taxon>Platysporina</taxon>
        <taxon>Myxobolidae</taxon>
        <taxon>Thelohanellus</taxon>
    </lineage>
</organism>
<protein>
    <submittedName>
        <fullName evidence="2">Uncharacterized protein</fullName>
    </submittedName>
</protein>
<evidence type="ECO:0000256" key="1">
    <source>
        <dbReference type="SAM" id="Phobius"/>
    </source>
</evidence>
<feature type="transmembrane region" description="Helical" evidence="1">
    <location>
        <begin position="6"/>
        <end position="27"/>
    </location>
</feature>
<accession>A0A0C2IKI8</accession>
<keyword evidence="1" id="KW-1133">Transmembrane helix</keyword>
<keyword evidence="3" id="KW-1185">Reference proteome</keyword>
<keyword evidence="1" id="KW-0472">Membrane</keyword>
<keyword evidence="1" id="KW-0812">Transmembrane</keyword>
<evidence type="ECO:0000313" key="3">
    <source>
        <dbReference type="Proteomes" id="UP000031668"/>
    </source>
</evidence>